<keyword evidence="2" id="KW-1185">Reference proteome</keyword>
<protein>
    <submittedName>
        <fullName evidence="1">Uncharacterized protein</fullName>
    </submittedName>
</protein>
<dbReference type="EMBL" id="BMNC01000010">
    <property type="protein sequence ID" value="GGN12509.1"/>
    <property type="molecule type" value="Genomic_DNA"/>
</dbReference>
<evidence type="ECO:0000313" key="1">
    <source>
        <dbReference type="EMBL" id="GGN12509.1"/>
    </source>
</evidence>
<gene>
    <name evidence="1" type="ORF">GCM10011609_60930</name>
</gene>
<reference evidence="2" key="1">
    <citation type="journal article" date="2019" name="Int. J. Syst. Evol. Microbiol.">
        <title>The Global Catalogue of Microorganisms (GCM) 10K type strain sequencing project: providing services to taxonomists for standard genome sequencing and annotation.</title>
        <authorList>
            <consortium name="The Broad Institute Genomics Platform"/>
            <consortium name="The Broad Institute Genome Sequencing Center for Infectious Disease"/>
            <person name="Wu L."/>
            <person name="Ma J."/>
        </authorList>
    </citation>
    <scope>NUCLEOTIDE SEQUENCE [LARGE SCALE GENOMIC DNA]</scope>
    <source>
        <strain evidence="2">CGMCC 4.7319</strain>
    </source>
</reference>
<sequence length="218" mass="23335">MQLGDRSRPLVDPVRRLALPAEAQRGYLEAIGTAPSADELALEFDDVRPHLLALDAEAVELVERIDALLDVMSGPGPVWHVDALVSAPQWASVRALAAELLRLLPFDGRPRPLAPSERALLERILAAGAPAALHAQLDHVRVLKPWYEGSASLDLSTGGPAADIADGVLPIDAPVRSGAGEILLWTTDGRLSAIEYAWVTDEPPARLPTADQVTARPR</sequence>
<comment type="caution">
    <text evidence="1">The sequence shown here is derived from an EMBL/GenBank/DDBJ whole genome shotgun (WGS) entry which is preliminary data.</text>
</comment>
<name>A0ABQ2IME0_9PSEU</name>
<accession>A0ABQ2IME0</accession>
<evidence type="ECO:0000313" key="2">
    <source>
        <dbReference type="Proteomes" id="UP000597656"/>
    </source>
</evidence>
<proteinExistence type="predicted"/>
<dbReference type="RefSeq" id="WP_229693907.1">
    <property type="nucleotide sequence ID" value="NZ_BMNC01000010.1"/>
</dbReference>
<dbReference type="Proteomes" id="UP000597656">
    <property type="component" value="Unassembled WGS sequence"/>
</dbReference>
<organism evidence="1 2">
    <name type="scientific">Lentzea pudingi</name>
    <dbReference type="NCBI Taxonomy" id="1789439"/>
    <lineage>
        <taxon>Bacteria</taxon>
        <taxon>Bacillati</taxon>
        <taxon>Actinomycetota</taxon>
        <taxon>Actinomycetes</taxon>
        <taxon>Pseudonocardiales</taxon>
        <taxon>Pseudonocardiaceae</taxon>
        <taxon>Lentzea</taxon>
    </lineage>
</organism>